<protein>
    <submittedName>
        <fullName evidence="4">GroES-like protein</fullName>
    </submittedName>
</protein>
<dbReference type="Pfam" id="PF00107">
    <property type="entry name" value="ADH_zinc_N"/>
    <property type="match status" value="1"/>
</dbReference>
<dbReference type="InterPro" id="IPR013154">
    <property type="entry name" value="ADH-like_N"/>
</dbReference>
<dbReference type="GeneID" id="81375197"/>
<dbReference type="SUPFAM" id="SSF51735">
    <property type="entry name" value="NAD(P)-binding Rossmann-fold domains"/>
    <property type="match status" value="1"/>
</dbReference>
<dbReference type="EMBL" id="JAPZBU010000011">
    <property type="protein sequence ID" value="KAJ5378461.1"/>
    <property type="molecule type" value="Genomic_DNA"/>
</dbReference>
<dbReference type="GO" id="GO:0035925">
    <property type="term" value="F:mRNA 3'-UTR AU-rich region binding"/>
    <property type="evidence" value="ECO:0007669"/>
    <property type="project" value="TreeGrafter"/>
</dbReference>
<dbReference type="Gene3D" id="3.90.180.10">
    <property type="entry name" value="Medium-chain alcohol dehydrogenases, catalytic domain"/>
    <property type="match status" value="1"/>
</dbReference>
<dbReference type="InterPro" id="IPR020843">
    <property type="entry name" value="ER"/>
</dbReference>
<dbReference type="PANTHER" id="PTHR48106:SF13">
    <property type="entry name" value="QUINONE OXIDOREDUCTASE-RELATED"/>
    <property type="match status" value="1"/>
</dbReference>
<gene>
    <name evidence="4" type="ORF">N7509_011580</name>
</gene>
<reference evidence="4" key="2">
    <citation type="journal article" date="2023" name="IMA Fungus">
        <title>Comparative genomic study of the Penicillium genus elucidates a diverse pangenome and 15 lateral gene transfer events.</title>
        <authorList>
            <person name="Petersen C."/>
            <person name="Sorensen T."/>
            <person name="Nielsen M.R."/>
            <person name="Sondergaard T.E."/>
            <person name="Sorensen J.L."/>
            <person name="Fitzpatrick D.A."/>
            <person name="Frisvad J.C."/>
            <person name="Nielsen K.L."/>
        </authorList>
    </citation>
    <scope>NUCLEOTIDE SEQUENCE</scope>
    <source>
        <strain evidence="4">IBT 29677</strain>
    </source>
</reference>
<evidence type="ECO:0000259" key="3">
    <source>
        <dbReference type="SMART" id="SM00829"/>
    </source>
</evidence>
<organism evidence="4 5">
    <name type="scientific">Penicillium cosmopolitanum</name>
    <dbReference type="NCBI Taxonomy" id="1131564"/>
    <lineage>
        <taxon>Eukaryota</taxon>
        <taxon>Fungi</taxon>
        <taxon>Dikarya</taxon>
        <taxon>Ascomycota</taxon>
        <taxon>Pezizomycotina</taxon>
        <taxon>Eurotiomycetes</taxon>
        <taxon>Eurotiomycetidae</taxon>
        <taxon>Eurotiales</taxon>
        <taxon>Aspergillaceae</taxon>
        <taxon>Penicillium</taxon>
    </lineage>
</organism>
<keyword evidence="1" id="KW-0521">NADP</keyword>
<evidence type="ECO:0000313" key="5">
    <source>
        <dbReference type="Proteomes" id="UP001147747"/>
    </source>
</evidence>
<comment type="caution">
    <text evidence="4">The sequence shown here is derived from an EMBL/GenBank/DDBJ whole genome shotgun (WGS) entry which is preliminary data.</text>
</comment>
<dbReference type="InterPro" id="IPR013149">
    <property type="entry name" value="ADH-like_C"/>
</dbReference>
<keyword evidence="2" id="KW-0560">Oxidoreductase</keyword>
<dbReference type="SUPFAM" id="SSF50129">
    <property type="entry name" value="GroES-like"/>
    <property type="match status" value="1"/>
</dbReference>
<dbReference type="RefSeq" id="XP_056482247.1">
    <property type="nucleotide sequence ID" value="XM_056636217.1"/>
</dbReference>
<sequence>MSSILRSPNTGVTPDQAGCWVVTEFGIPSMLQWKPWYQIPELSADKVLVRIIVAGIAGVDNIQRAGGYPHPDTIKPGFTPGYDFVGEIVAFGESVPQDIQLAPGDRVVSLCTTGAHATHIVISYTKLIRIERTDDPLKVASLPLNYMTAWGLLNRSGVQLKPGSSILIGSASGGIGTAVAQLVTAFDMKIKMIGTCSPSKFDYLRSLGVEPVDRNAPDLVKQVRALANEGVDVAYDGVCSEDSLQKSLSATKDNIGRVVVFGIMSEIAADGSAMQHSVAETLAARLQPRMSFGGIGSGFPTFHGASLVEFKAILEKVRRNKLTPSIAKLFPLRDAVEAHEHLVSGTAVKGKMLFLVDPDLAIQYGVAKTSDRTCRGIHEQN</sequence>
<dbReference type="GO" id="GO:0003960">
    <property type="term" value="F:quinone reductase (NADPH) activity"/>
    <property type="evidence" value="ECO:0007669"/>
    <property type="project" value="TreeGrafter"/>
</dbReference>
<dbReference type="AlphaFoldDB" id="A0A9W9VGG2"/>
<proteinExistence type="predicted"/>
<dbReference type="InterPro" id="IPR011032">
    <property type="entry name" value="GroES-like_sf"/>
</dbReference>
<evidence type="ECO:0000313" key="4">
    <source>
        <dbReference type="EMBL" id="KAJ5378461.1"/>
    </source>
</evidence>
<name>A0A9W9VGG2_9EURO</name>
<dbReference type="Pfam" id="PF08240">
    <property type="entry name" value="ADH_N"/>
    <property type="match status" value="1"/>
</dbReference>
<dbReference type="GO" id="GO:0005829">
    <property type="term" value="C:cytosol"/>
    <property type="evidence" value="ECO:0007669"/>
    <property type="project" value="TreeGrafter"/>
</dbReference>
<keyword evidence="5" id="KW-1185">Reference proteome</keyword>
<evidence type="ECO:0000256" key="2">
    <source>
        <dbReference type="ARBA" id="ARBA00023002"/>
    </source>
</evidence>
<dbReference type="GO" id="GO:0070402">
    <property type="term" value="F:NADPH binding"/>
    <property type="evidence" value="ECO:0007669"/>
    <property type="project" value="TreeGrafter"/>
</dbReference>
<feature type="domain" description="Enoyl reductase (ER)" evidence="3">
    <location>
        <begin position="26"/>
        <end position="354"/>
    </location>
</feature>
<dbReference type="Gene3D" id="3.40.50.720">
    <property type="entry name" value="NAD(P)-binding Rossmann-like Domain"/>
    <property type="match status" value="1"/>
</dbReference>
<dbReference type="PANTHER" id="PTHR48106">
    <property type="entry name" value="QUINONE OXIDOREDUCTASE PIG3-RELATED"/>
    <property type="match status" value="1"/>
</dbReference>
<dbReference type="SMART" id="SM00829">
    <property type="entry name" value="PKS_ER"/>
    <property type="match status" value="1"/>
</dbReference>
<reference evidence="4" key="1">
    <citation type="submission" date="2022-12" db="EMBL/GenBank/DDBJ databases">
        <authorList>
            <person name="Petersen C."/>
        </authorList>
    </citation>
    <scope>NUCLEOTIDE SEQUENCE</scope>
    <source>
        <strain evidence="4">IBT 29677</strain>
    </source>
</reference>
<dbReference type="Proteomes" id="UP001147747">
    <property type="component" value="Unassembled WGS sequence"/>
</dbReference>
<dbReference type="InterPro" id="IPR036291">
    <property type="entry name" value="NAD(P)-bd_dom_sf"/>
</dbReference>
<evidence type="ECO:0000256" key="1">
    <source>
        <dbReference type="ARBA" id="ARBA00022857"/>
    </source>
</evidence>
<dbReference type="OrthoDB" id="48317at2759"/>
<accession>A0A9W9VGG2</accession>